<proteinExistence type="predicted"/>
<name>A0AAV7S072_PLEWA</name>
<reference evidence="2" key="1">
    <citation type="journal article" date="2022" name="bioRxiv">
        <title>Sequencing and chromosome-scale assembly of the giantPleurodeles waltlgenome.</title>
        <authorList>
            <person name="Brown T."/>
            <person name="Elewa A."/>
            <person name="Iarovenko S."/>
            <person name="Subramanian E."/>
            <person name="Araus A.J."/>
            <person name="Petzold A."/>
            <person name="Susuki M."/>
            <person name="Suzuki K.-i.T."/>
            <person name="Hayashi T."/>
            <person name="Toyoda A."/>
            <person name="Oliveira C."/>
            <person name="Osipova E."/>
            <person name="Leigh N.D."/>
            <person name="Simon A."/>
            <person name="Yun M.H."/>
        </authorList>
    </citation>
    <scope>NUCLEOTIDE SEQUENCE</scope>
    <source>
        <strain evidence="2">20211129_DDA</strain>
        <tissue evidence="2">Liver</tissue>
    </source>
</reference>
<keyword evidence="3" id="KW-1185">Reference proteome</keyword>
<feature type="compositionally biased region" description="Low complexity" evidence="1">
    <location>
        <begin position="39"/>
        <end position="49"/>
    </location>
</feature>
<dbReference type="Proteomes" id="UP001066276">
    <property type="component" value="Chromosome 5"/>
</dbReference>
<evidence type="ECO:0000313" key="2">
    <source>
        <dbReference type="EMBL" id="KAJ1157929.1"/>
    </source>
</evidence>
<evidence type="ECO:0000256" key="1">
    <source>
        <dbReference type="SAM" id="MobiDB-lite"/>
    </source>
</evidence>
<feature type="region of interest" description="Disordered" evidence="1">
    <location>
        <begin position="1"/>
        <end position="62"/>
    </location>
</feature>
<organism evidence="2 3">
    <name type="scientific">Pleurodeles waltl</name>
    <name type="common">Iberian ribbed newt</name>
    <dbReference type="NCBI Taxonomy" id="8319"/>
    <lineage>
        <taxon>Eukaryota</taxon>
        <taxon>Metazoa</taxon>
        <taxon>Chordata</taxon>
        <taxon>Craniata</taxon>
        <taxon>Vertebrata</taxon>
        <taxon>Euteleostomi</taxon>
        <taxon>Amphibia</taxon>
        <taxon>Batrachia</taxon>
        <taxon>Caudata</taxon>
        <taxon>Salamandroidea</taxon>
        <taxon>Salamandridae</taxon>
        <taxon>Pleurodelinae</taxon>
        <taxon>Pleurodeles</taxon>
    </lineage>
</organism>
<dbReference type="AlphaFoldDB" id="A0AAV7S072"/>
<gene>
    <name evidence="2" type="ORF">NDU88_010626</name>
</gene>
<evidence type="ECO:0000313" key="3">
    <source>
        <dbReference type="Proteomes" id="UP001066276"/>
    </source>
</evidence>
<protein>
    <submittedName>
        <fullName evidence="2">Uncharacterized protein</fullName>
    </submittedName>
</protein>
<sequence>MLAPPAAAEERESRVGAAASGFRTLEKDSVRSSLSVAESPLPRRSGLRPPVERQPARLDPFPVRLPSAAGCSALSRSFGNA</sequence>
<comment type="caution">
    <text evidence="2">The sequence shown here is derived from an EMBL/GenBank/DDBJ whole genome shotgun (WGS) entry which is preliminary data.</text>
</comment>
<dbReference type="EMBL" id="JANPWB010000009">
    <property type="protein sequence ID" value="KAJ1157929.1"/>
    <property type="molecule type" value="Genomic_DNA"/>
</dbReference>
<accession>A0AAV7S072</accession>